<gene>
    <name evidence="2" type="ORF">PFISCL1PPCAC_10853</name>
</gene>
<dbReference type="EMBL" id="BTSY01000003">
    <property type="protein sequence ID" value="GMT19556.1"/>
    <property type="molecule type" value="Genomic_DNA"/>
</dbReference>
<proteinExistence type="predicted"/>
<organism evidence="2 3">
    <name type="scientific">Pristionchus fissidentatus</name>
    <dbReference type="NCBI Taxonomy" id="1538716"/>
    <lineage>
        <taxon>Eukaryota</taxon>
        <taxon>Metazoa</taxon>
        <taxon>Ecdysozoa</taxon>
        <taxon>Nematoda</taxon>
        <taxon>Chromadorea</taxon>
        <taxon>Rhabditida</taxon>
        <taxon>Rhabditina</taxon>
        <taxon>Diplogasteromorpha</taxon>
        <taxon>Diplogasteroidea</taxon>
        <taxon>Neodiplogasteridae</taxon>
        <taxon>Pristionchus</taxon>
    </lineage>
</organism>
<evidence type="ECO:0000313" key="2">
    <source>
        <dbReference type="EMBL" id="GMT19556.1"/>
    </source>
</evidence>
<keyword evidence="3" id="KW-1185">Reference proteome</keyword>
<comment type="caution">
    <text evidence="2">The sequence shown here is derived from an EMBL/GenBank/DDBJ whole genome shotgun (WGS) entry which is preliminary data.</text>
</comment>
<feature type="region of interest" description="Disordered" evidence="1">
    <location>
        <begin position="54"/>
        <end position="109"/>
    </location>
</feature>
<dbReference type="AlphaFoldDB" id="A0AAV5VJI7"/>
<accession>A0AAV5VJI7</accession>
<evidence type="ECO:0000256" key="1">
    <source>
        <dbReference type="SAM" id="MobiDB-lite"/>
    </source>
</evidence>
<protein>
    <submittedName>
        <fullName evidence="2">Uncharacterized protein</fullName>
    </submittedName>
</protein>
<evidence type="ECO:0000313" key="3">
    <source>
        <dbReference type="Proteomes" id="UP001432322"/>
    </source>
</evidence>
<dbReference type="Proteomes" id="UP001432322">
    <property type="component" value="Unassembled WGS sequence"/>
</dbReference>
<sequence length="109" mass="11933">VDTNKTHSKAIVEQFACTQKSELRAIFDTIFDRQSSSRNKKDLHIRISFETAKMEESSTSATPITVEKSIGGTAGVTPLPRSPMMSPPMEGNTRSPPVVRIGPGVFVNR</sequence>
<reference evidence="2" key="1">
    <citation type="submission" date="2023-10" db="EMBL/GenBank/DDBJ databases">
        <title>Genome assembly of Pristionchus species.</title>
        <authorList>
            <person name="Yoshida K."/>
            <person name="Sommer R.J."/>
        </authorList>
    </citation>
    <scope>NUCLEOTIDE SEQUENCE</scope>
    <source>
        <strain evidence="2">RS5133</strain>
    </source>
</reference>
<name>A0AAV5VJI7_9BILA</name>
<feature type="non-terminal residue" evidence="2">
    <location>
        <position position="1"/>
    </location>
</feature>